<reference evidence="2 3" key="1">
    <citation type="submission" date="2016-08" db="EMBL/GenBank/DDBJ databases">
        <title>Complete Genome Sequence Of The Indigo Reducing Clostridium isatidis DSM15098.</title>
        <authorList>
            <person name="Little G.T."/>
            <person name="Minton N.P."/>
        </authorList>
    </citation>
    <scope>NUCLEOTIDE SEQUENCE [LARGE SCALE GENOMIC DNA]</scope>
    <source>
        <strain evidence="2 3">DSM 15098</strain>
    </source>
</reference>
<dbReference type="EMBL" id="CP016786">
    <property type="protein sequence ID" value="ASW42227.1"/>
    <property type="molecule type" value="Genomic_DNA"/>
</dbReference>
<accession>A0A343J9L9</accession>
<evidence type="ECO:0000313" key="3">
    <source>
        <dbReference type="Proteomes" id="UP000264883"/>
    </source>
</evidence>
<sequence length="109" mass="11618">MEYVDGGAWNSVQNIGYALDVLIWVGGVVTGVIGIVGSVREILRRNARGLVVQATSTLLRKVGLSAAVFLASSIVSGLELFLNLSLGQGIAMVLDRIDKVRYSGAIELW</sequence>
<keyword evidence="1" id="KW-0472">Membrane</keyword>
<dbReference type="AlphaFoldDB" id="A0A343J9L9"/>
<dbReference type="Proteomes" id="UP000264883">
    <property type="component" value="Chromosome"/>
</dbReference>
<keyword evidence="1" id="KW-0812">Transmembrane</keyword>
<name>A0A343J9L9_9CLOT</name>
<dbReference type="KEGG" id="cia:BEN51_01585"/>
<organism evidence="2 3">
    <name type="scientific">Clostridium isatidis</name>
    <dbReference type="NCBI Taxonomy" id="182773"/>
    <lineage>
        <taxon>Bacteria</taxon>
        <taxon>Bacillati</taxon>
        <taxon>Bacillota</taxon>
        <taxon>Clostridia</taxon>
        <taxon>Eubacteriales</taxon>
        <taxon>Clostridiaceae</taxon>
        <taxon>Clostridium</taxon>
    </lineage>
</organism>
<feature type="transmembrane region" description="Helical" evidence="1">
    <location>
        <begin position="64"/>
        <end position="86"/>
    </location>
</feature>
<keyword evidence="3" id="KW-1185">Reference proteome</keyword>
<evidence type="ECO:0000313" key="2">
    <source>
        <dbReference type="EMBL" id="ASW42227.1"/>
    </source>
</evidence>
<protein>
    <submittedName>
        <fullName evidence="2">Uncharacterized protein</fullName>
    </submittedName>
</protein>
<feature type="transmembrane region" description="Helical" evidence="1">
    <location>
        <begin position="21"/>
        <end position="43"/>
    </location>
</feature>
<keyword evidence="1" id="KW-1133">Transmembrane helix</keyword>
<gene>
    <name evidence="2" type="ORF">BEN51_01585</name>
</gene>
<dbReference type="RefSeq" id="WP_119864356.1">
    <property type="nucleotide sequence ID" value="NZ_CP016786.1"/>
</dbReference>
<proteinExistence type="predicted"/>
<evidence type="ECO:0000256" key="1">
    <source>
        <dbReference type="SAM" id="Phobius"/>
    </source>
</evidence>